<dbReference type="Gene3D" id="2.170.150.40">
    <property type="entry name" value="Domain of unknown function (DUF427)"/>
    <property type="match status" value="1"/>
</dbReference>
<gene>
    <name evidence="2" type="ORF">E1898_02680</name>
</gene>
<accession>A0A4V3ASA1</accession>
<dbReference type="PANTHER" id="PTHR34310:SF5">
    <property type="entry name" value="DUF427 DOMAIN PROTEIN (AFU_ORTHOLOGUE AFUA_3G02220)"/>
    <property type="match status" value="1"/>
</dbReference>
<evidence type="ECO:0000313" key="2">
    <source>
        <dbReference type="EMBL" id="TDK49767.1"/>
    </source>
</evidence>
<evidence type="ECO:0000313" key="3">
    <source>
        <dbReference type="Proteomes" id="UP000295438"/>
    </source>
</evidence>
<dbReference type="InterPro" id="IPR007361">
    <property type="entry name" value="DUF427"/>
</dbReference>
<feature type="domain" description="DUF427" evidence="1">
    <location>
        <begin position="1"/>
        <end position="87"/>
    </location>
</feature>
<name>A0A4V3ASA1_9BACT</name>
<sequence>MKAIWNNQVIAESNDTVEVEGNHYFPFDSVKSDFIKPSETKSSCPWKGQASYYSLVVDGELNKDAAWYYSDPKPAASEIKGRVAFWKGVKVEK</sequence>
<dbReference type="InterPro" id="IPR038694">
    <property type="entry name" value="DUF427_sf"/>
</dbReference>
<proteinExistence type="predicted"/>
<organism evidence="2 3">
    <name type="scientific">Algoriphagus formosus</name>
    <dbReference type="NCBI Taxonomy" id="2007308"/>
    <lineage>
        <taxon>Bacteria</taxon>
        <taxon>Pseudomonadati</taxon>
        <taxon>Bacteroidota</taxon>
        <taxon>Cytophagia</taxon>
        <taxon>Cytophagales</taxon>
        <taxon>Cyclobacteriaceae</taxon>
        <taxon>Algoriphagus</taxon>
    </lineage>
</organism>
<comment type="caution">
    <text evidence="2">The sequence shown here is derived from an EMBL/GenBank/DDBJ whole genome shotgun (WGS) entry which is preliminary data.</text>
</comment>
<keyword evidence="3" id="KW-1185">Reference proteome</keyword>
<dbReference type="PANTHER" id="PTHR34310">
    <property type="entry name" value="DUF427 DOMAIN PROTEIN (AFU_ORTHOLOGUE AFUA_3G02220)"/>
    <property type="match status" value="1"/>
</dbReference>
<dbReference type="Proteomes" id="UP000295438">
    <property type="component" value="Unassembled WGS sequence"/>
</dbReference>
<dbReference type="AlphaFoldDB" id="A0A4V3ASA1"/>
<dbReference type="EMBL" id="SMUW01000024">
    <property type="protein sequence ID" value="TDK49767.1"/>
    <property type="molecule type" value="Genomic_DNA"/>
</dbReference>
<reference evidence="2 3" key="1">
    <citation type="submission" date="2019-03" db="EMBL/GenBank/DDBJ databases">
        <title>Algoriphagus aquimaris sp. nov., isolated form marine sediment in Pohang, Korea.</title>
        <authorList>
            <person name="Kim J."/>
            <person name="Yoon S.-H."/>
            <person name="Lee S.-S."/>
        </authorList>
    </citation>
    <scope>NUCLEOTIDE SEQUENCE [LARGE SCALE GENOMIC DNA]</scope>
    <source>
        <strain evidence="2 3">F21</strain>
    </source>
</reference>
<protein>
    <submittedName>
        <fullName evidence="2">DUF427 domain-containing protein</fullName>
    </submittedName>
</protein>
<dbReference type="Pfam" id="PF04248">
    <property type="entry name" value="NTP_transf_9"/>
    <property type="match status" value="1"/>
</dbReference>
<evidence type="ECO:0000259" key="1">
    <source>
        <dbReference type="Pfam" id="PF04248"/>
    </source>
</evidence>
<dbReference type="RefSeq" id="WP_133389727.1">
    <property type="nucleotide sequence ID" value="NZ_SMUW01000024.1"/>
</dbReference>